<name>A0A011P4A8_9PROT</name>
<evidence type="ECO:0000313" key="1">
    <source>
        <dbReference type="EMBL" id="EXI82426.1"/>
    </source>
</evidence>
<gene>
    <name evidence="1" type="ORF">AW10_00533</name>
</gene>
<protein>
    <submittedName>
        <fullName evidence="1">Uncharacterized protein</fullName>
    </submittedName>
</protein>
<comment type="caution">
    <text evidence="1">The sequence shown here is derived from an EMBL/GenBank/DDBJ whole genome shotgun (WGS) entry which is preliminary data.</text>
</comment>
<proteinExistence type="predicted"/>
<accession>A0A011P4A8</accession>
<evidence type="ECO:0000313" key="2">
    <source>
        <dbReference type="Proteomes" id="UP000021816"/>
    </source>
</evidence>
<organism evidence="1 2">
    <name type="scientific">Candidatus Accumulibacter appositus</name>
    <dbReference type="NCBI Taxonomy" id="1454003"/>
    <lineage>
        <taxon>Bacteria</taxon>
        <taxon>Pseudomonadati</taxon>
        <taxon>Pseudomonadota</taxon>
        <taxon>Betaproteobacteria</taxon>
        <taxon>Candidatus Accumulibacter</taxon>
    </lineage>
</organism>
<reference evidence="1 2" key="1">
    <citation type="submission" date="2014-02" db="EMBL/GenBank/DDBJ databases">
        <title>Expanding our view of genomic diversity in Candidatus Accumulibacter clades.</title>
        <authorList>
            <person name="Skennerton C.T."/>
            <person name="Barr J.J."/>
            <person name="Slater F.R."/>
            <person name="Bond P.L."/>
            <person name="Tyson G.W."/>
        </authorList>
    </citation>
    <scope>NUCLEOTIDE SEQUENCE [LARGE SCALE GENOMIC DNA]</scope>
    <source>
        <strain evidence="2">BA-92</strain>
    </source>
</reference>
<dbReference type="EMBL" id="JEMX01000011">
    <property type="protein sequence ID" value="EXI82426.1"/>
    <property type="molecule type" value="Genomic_DNA"/>
</dbReference>
<dbReference type="AlphaFoldDB" id="A0A011P4A8"/>
<dbReference type="Proteomes" id="UP000021816">
    <property type="component" value="Unassembled WGS sequence"/>
</dbReference>
<sequence>MRAGVLDLGVRGVRRRDSTASVLRAVLSTCCAAGEWRRERGSRSRPHCGFPSSAFASWLLALLDAPALLSSTWRKASARWAEQVVMARRGDRVPVVAVAGVGKGRVGESGQVSAVTGMVTVDHIWSSAHRQSRVSGASAKRLPSDLFARRVTPFRASRRRSGWTAVAATSAMPAPIPHPG</sequence>